<dbReference type="InterPro" id="IPR001967">
    <property type="entry name" value="Peptidase_S11_N"/>
</dbReference>
<keyword evidence="6" id="KW-0961">Cell wall biogenesis/degradation</keyword>
<evidence type="ECO:0000256" key="4">
    <source>
        <dbReference type="ARBA" id="ARBA00022960"/>
    </source>
</evidence>
<keyword evidence="5" id="KW-0573">Peptidoglycan synthesis</keyword>
<evidence type="ECO:0000256" key="2">
    <source>
        <dbReference type="ARBA" id="ARBA00022729"/>
    </source>
</evidence>
<name>A0ABS3XWE2_9ACTN</name>
<comment type="similarity">
    <text evidence="1 7">Belongs to the peptidase S11 family.</text>
</comment>
<evidence type="ECO:0000256" key="6">
    <source>
        <dbReference type="ARBA" id="ARBA00023316"/>
    </source>
</evidence>
<evidence type="ECO:0000256" key="7">
    <source>
        <dbReference type="RuleBase" id="RU004016"/>
    </source>
</evidence>
<feature type="compositionally biased region" description="Basic and acidic residues" evidence="8">
    <location>
        <begin position="301"/>
        <end position="319"/>
    </location>
</feature>
<keyword evidence="3" id="KW-0378">Hydrolase</keyword>
<evidence type="ECO:0000256" key="5">
    <source>
        <dbReference type="ARBA" id="ARBA00022984"/>
    </source>
</evidence>
<feature type="compositionally biased region" description="Basic and acidic residues" evidence="8">
    <location>
        <begin position="331"/>
        <end position="348"/>
    </location>
</feature>
<dbReference type="SUPFAM" id="SSF56601">
    <property type="entry name" value="beta-lactamase/transpeptidase-like"/>
    <property type="match status" value="1"/>
</dbReference>
<dbReference type="EMBL" id="JAFFZM010000008">
    <property type="protein sequence ID" value="MBO8199730.1"/>
    <property type="molecule type" value="Genomic_DNA"/>
</dbReference>
<evidence type="ECO:0000256" key="1">
    <source>
        <dbReference type="ARBA" id="ARBA00007164"/>
    </source>
</evidence>
<feature type="compositionally biased region" description="Basic and acidic residues" evidence="8">
    <location>
        <begin position="1"/>
        <end position="15"/>
    </location>
</feature>
<keyword evidence="4" id="KW-0133">Cell shape</keyword>
<keyword evidence="2" id="KW-0732">Signal</keyword>
<evidence type="ECO:0000259" key="9">
    <source>
        <dbReference type="Pfam" id="PF00768"/>
    </source>
</evidence>
<evidence type="ECO:0000256" key="8">
    <source>
        <dbReference type="SAM" id="MobiDB-lite"/>
    </source>
</evidence>
<dbReference type="InterPro" id="IPR012338">
    <property type="entry name" value="Beta-lactam/transpept-like"/>
</dbReference>
<organism evidence="10 11">
    <name type="scientific">Streptomyces smyrnaeus</name>
    <dbReference type="NCBI Taxonomy" id="1387713"/>
    <lineage>
        <taxon>Bacteria</taxon>
        <taxon>Bacillati</taxon>
        <taxon>Actinomycetota</taxon>
        <taxon>Actinomycetes</taxon>
        <taxon>Kitasatosporales</taxon>
        <taxon>Streptomycetaceae</taxon>
        <taxon>Streptomyces</taxon>
    </lineage>
</organism>
<feature type="compositionally biased region" description="Basic and acidic residues" evidence="8">
    <location>
        <begin position="71"/>
        <end position="104"/>
    </location>
</feature>
<feature type="compositionally biased region" description="Low complexity" evidence="8">
    <location>
        <begin position="320"/>
        <end position="330"/>
    </location>
</feature>
<feature type="compositionally biased region" description="Basic and acidic residues" evidence="8">
    <location>
        <begin position="131"/>
        <end position="146"/>
    </location>
</feature>
<dbReference type="PANTHER" id="PTHR21581:SF33">
    <property type="entry name" value="D-ALANYL-D-ALANINE CARBOXYPEPTIDASE DACB"/>
    <property type="match status" value="1"/>
</dbReference>
<reference evidence="10 11" key="1">
    <citation type="submission" date="2021-02" db="EMBL/GenBank/DDBJ databases">
        <title>Streptomyces spirodelae sp. nov., isolated from duckweed.</title>
        <authorList>
            <person name="Saimee Y."/>
            <person name="Duangmal K."/>
        </authorList>
    </citation>
    <scope>NUCLEOTIDE SEQUENCE [LARGE SCALE GENOMIC DNA]</scope>
    <source>
        <strain evidence="10 11">DSM 42105</strain>
    </source>
</reference>
<feature type="region of interest" description="Disordered" evidence="8">
    <location>
        <begin position="1"/>
        <end position="200"/>
    </location>
</feature>
<feature type="compositionally biased region" description="Basic and acidic residues" evidence="8">
    <location>
        <begin position="360"/>
        <end position="372"/>
    </location>
</feature>
<evidence type="ECO:0000313" key="10">
    <source>
        <dbReference type="EMBL" id="MBO8199730.1"/>
    </source>
</evidence>
<dbReference type="InterPro" id="IPR018044">
    <property type="entry name" value="Peptidase_S11"/>
</dbReference>
<keyword evidence="10" id="KW-0121">Carboxypeptidase</keyword>
<feature type="compositionally biased region" description="Gly residues" evidence="8">
    <location>
        <begin position="282"/>
        <end position="291"/>
    </location>
</feature>
<comment type="caution">
    <text evidence="10">The sequence shown here is derived from an EMBL/GenBank/DDBJ whole genome shotgun (WGS) entry which is preliminary data.</text>
</comment>
<proteinExistence type="inferred from homology"/>
<feature type="compositionally biased region" description="Basic and acidic residues" evidence="8">
    <location>
        <begin position="222"/>
        <end position="234"/>
    </location>
</feature>
<feature type="region of interest" description="Disordered" evidence="8">
    <location>
        <begin position="220"/>
        <end position="512"/>
    </location>
</feature>
<protein>
    <submittedName>
        <fullName evidence="10">D-alanyl-D-alanine carboxypeptidase</fullName>
    </submittedName>
</protein>
<feature type="compositionally biased region" description="Low complexity" evidence="8">
    <location>
        <begin position="396"/>
        <end position="458"/>
    </location>
</feature>
<evidence type="ECO:0000256" key="3">
    <source>
        <dbReference type="ARBA" id="ARBA00022801"/>
    </source>
</evidence>
<feature type="domain" description="Peptidase S11 D-alanyl-D-alanine carboxypeptidase A N-terminal" evidence="9">
    <location>
        <begin position="588"/>
        <end position="779"/>
    </location>
</feature>
<evidence type="ECO:0000313" key="11">
    <source>
        <dbReference type="Proteomes" id="UP000721954"/>
    </source>
</evidence>
<dbReference type="Pfam" id="PF00768">
    <property type="entry name" value="Peptidase_S11"/>
    <property type="match status" value="1"/>
</dbReference>
<accession>A0ABS3XWE2</accession>
<dbReference type="PANTHER" id="PTHR21581">
    <property type="entry name" value="D-ALANYL-D-ALANINE CARBOXYPEPTIDASE"/>
    <property type="match status" value="1"/>
</dbReference>
<gene>
    <name evidence="10" type="ORF">JW613_15700</name>
</gene>
<dbReference type="GO" id="GO:0004180">
    <property type="term" value="F:carboxypeptidase activity"/>
    <property type="evidence" value="ECO:0007669"/>
    <property type="project" value="UniProtKB-KW"/>
</dbReference>
<dbReference type="Gene3D" id="3.40.710.10">
    <property type="entry name" value="DD-peptidase/beta-lactamase superfamily"/>
    <property type="match status" value="1"/>
</dbReference>
<sequence>MAGESPDRSERERSSGETTGSSGTVARPDETAEKKRAKGSGAENGAGTATQDGNPSKIPAPTPPGGTPDGATERDGAADGPDGDRQARDDQSRDGGDEGDERLKSAVAAWVAGDSAPADAEGGDGSQAAQDDGKGEGTGDGERAAETGDGAASSDLPVRPKPEGTGSDDAPAKGADTAAQGDAPTAMFGVLRREGDRAGTEDDIAAADRAERLTSAFFGAAKEAKDAEEADKSGRGGKNGKADGAGKVGKADAGGEGEKDTPAVDQATAVFRAPDVGRAQGPSGGASGSNGIGEKSAQAGKPERADKADRSPKGDEATKADGANGASGADGTEKTNRTDKAAKTDKAGRKGSAAPSGVTDPRERDDRDKGGSEESDAERTSQFVPLRSADEPRTPAKPATSAAAAASAAAPTAPRKPAASPSAPTANPWSAAPARPAGAPEGPAAAAPGSASGALGAPQAPPSSPAESEPERTRQQPMPGSPEAAQAGGSQPQPLDLLAQLTNSPPPPETPLRTLTRRVKIWTPLVLLLAVVFVVVQAVRPLPEAELSMTASETYTFEGSKPSMPWPSEGQAVIDVDGLGSFGSYGKQKPVPIASVAKVMTAYVILRDHPVKKGSKGKMIPVDQKAEDEAGLSAQNESTVKVEAGTKISQREAMDAIMIASANNVARLLARWDASSEKAFVKKMNAAAKDLGMTNTHYTDPSGLTASTVSTAADQVKLGKKVMESPLFREVVRQPQYVDGNGKTQSNWNRLVPMDGVVGIKTGTTTKAGGNLLFAAEKEIGGTKQLIIGAVLGQYEPSILDTVLAASKKLIDAGQDALTAKKVVKKGQVVGYVDDQMGGKTPVVATKDVTAVGWPGLKVKLGLTDSGKTVPHTAEPGTKVGTLTVGDGPGQVRVPVALQEELSEPGFSDKLTRVG</sequence>
<feature type="compositionally biased region" description="Basic and acidic residues" evidence="8">
    <location>
        <begin position="191"/>
        <end position="200"/>
    </location>
</feature>
<keyword evidence="10" id="KW-0645">Protease</keyword>
<keyword evidence="11" id="KW-1185">Reference proteome</keyword>
<dbReference type="PRINTS" id="PR00725">
    <property type="entry name" value="DADACBPTASE1"/>
</dbReference>
<dbReference type="Proteomes" id="UP000721954">
    <property type="component" value="Unassembled WGS sequence"/>
</dbReference>